<dbReference type="SUPFAM" id="SSF56176">
    <property type="entry name" value="FAD-binding/transporter-associated domain-like"/>
    <property type="match status" value="1"/>
</dbReference>
<keyword evidence="2" id="KW-1133">Transmembrane helix</keyword>
<dbReference type="Proteomes" id="UP000682733">
    <property type="component" value="Unassembled WGS sequence"/>
</dbReference>
<sequence length="581" mass="66466">MSQAQKAKMKKIAMHGRITEEINSLHHASCSYNTQYYFRLILFLIHNSAYIYILRALFQITIHFCIFAKSILPKMLNIIHHKVFDRFLSKSYENASAKRKIRARSNSYNDENIPHQRHTKKDEAHVLFAGANNQDIVYNWSGINVIAHKTQLIIPNTIEQISQLARDTRSKISVMGTGLSYEQIMSIHLKDPQALLICMQHFNGLIEMREESAVFGAATPINDIIKVLGEHDRMMPCSPGVIGIQTIAGSIATGTHGQGLYQSSYADIVQSLTVVLPNGDIVKIDGSHKDFPLEAFITSIGMLGIVVNIEIAHVPRKVFSCRKMTVDIDEFLSNYQQWNEENEYVKVWWFPKTDLCHVWLVDEADPSQTQDFLCISRSSPIESKSENKSMNVTVRRYIDKMSHDTKSSSTSSQPQFETLKRFASVKDLVGYSEQILCKGIPVPQINCEIAVPFSRARDATLALRKWCDENEDRLHYPFIYRTTGQSRAWLNPAFSGPVCYIGFLIYIASDGTTRADGMHSMLEIQKILANHKGLPHWGKHFVPSVYNFRRDIPMYNQFKQLRTRVDPKKKMMSKFLQDIFD</sequence>
<dbReference type="InterPro" id="IPR036318">
    <property type="entry name" value="FAD-bd_PCMH-like_sf"/>
</dbReference>
<evidence type="ECO:0000259" key="3">
    <source>
        <dbReference type="PROSITE" id="PS51387"/>
    </source>
</evidence>
<dbReference type="InterPro" id="IPR006094">
    <property type="entry name" value="Oxid_FAD_bind_N"/>
</dbReference>
<protein>
    <recommendedName>
        <fullName evidence="3">FAD-binding PCMH-type domain-containing protein</fullName>
    </recommendedName>
</protein>
<dbReference type="Gene3D" id="3.30.465.10">
    <property type="match status" value="1"/>
</dbReference>
<dbReference type="EMBL" id="CAJOBA010048691">
    <property type="protein sequence ID" value="CAF4215274.1"/>
    <property type="molecule type" value="Genomic_DNA"/>
</dbReference>
<dbReference type="InterPro" id="IPR007173">
    <property type="entry name" value="ALO_C"/>
</dbReference>
<proteinExistence type="predicted"/>
<dbReference type="EMBL" id="CAJNOK010026948">
    <property type="protein sequence ID" value="CAF1411467.1"/>
    <property type="molecule type" value="Genomic_DNA"/>
</dbReference>
<evidence type="ECO:0000256" key="2">
    <source>
        <dbReference type="SAM" id="Phobius"/>
    </source>
</evidence>
<evidence type="ECO:0000313" key="4">
    <source>
        <dbReference type="EMBL" id="CAF1411467.1"/>
    </source>
</evidence>
<name>A0A8S2SCF9_9BILA</name>
<dbReference type="GO" id="GO:0071949">
    <property type="term" value="F:FAD binding"/>
    <property type="evidence" value="ECO:0007669"/>
    <property type="project" value="InterPro"/>
</dbReference>
<organism evidence="5 6">
    <name type="scientific">Didymodactylos carnosus</name>
    <dbReference type="NCBI Taxonomy" id="1234261"/>
    <lineage>
        <taxon>Eukaryota</taxon>
        <taxon>Metazoa</taxon>
        <taxon>Spiralia</taxon>
        <taxon>Gnathifera</taxon>
        <taxon>Rotifera</taxon>
        <taxon>Eurotatoria</taxon>
        <taxon>Bdelloidea</taxon>
        <taxon>Philodinida</taxon>
        <taxon>Philodinidae</taxon>
        <taxon>Didymodactylos</taxon>
    </lineage>
</organism>
<dbReference type="AlphaFoldDB" id="A0A8S2SCF9"/>
<dbReference type="Proteomes" id="UP000677228">
    <property type="component" value="Unassembled WGS sequence"/>
</dbReference>
<dbReference type="PANTHER" id="PTHR43762:SF1">
    <property type="entry name" value="D-ARABINONO-1,4-LACTONE OXIDASE"/>
    <property type="match status" value="1"/>
</dbReference>
<dbReference type="GO" id="GO:0003885">
    <property type="term" value="F:D-arabinono-1,4-lactone oxidase activity"/>
    <property type="evidence" value="ECO:0007669"/>
    <property type="project" value="InterPro"/>
</dbReference>
<keyword evidence="1" id="KW-0560">Oxidoreductase</keyword>
<dbReference type="Gene3D" id="3.30.70.2520">
    <property type="match status" value="1"/>
</dbReference>
<dbReference type="GO" id="GO:0016020">
    <property type="term" value="C:membrane"/>
    <property type="evidence" value="ECO:0007669"/>
    <property type="project" value="InterPro"/>
</dbReference>
<evidence type="ECO:0000313" key="6">
    <source>
        <dbReference type="Proteomes" id="UP000682733"/>
    </source>
</evidence>
<feature type="transmembrane region" description="Helical" evidence="2">
    <location>
        <begin position="36"/>
        <end position="58"/>
    </location>
</feature>
<comment type="caution">
    <text evidence="5">The sequence shown here is derived from an EMBL/GenBank/DDBJ whole genome shotgun (WGS) entry which is preliminary data.</text>
</comment>
<dbReference type="Pfam" id="PF01565">
    <property type="entry name" value="FAD_binding_4"/>
    <property type="match status" value="1"/>
</dbReference>
<dbReference type="InterPro" id="IPR010031">
    <property type="entry name" value="FAD_lactone_oxidase-like"/>
</dbReference>
<dbReference type="InterPro" id="IPR016166">
    <property type="entry name" value="FAD-bd_PCMH"/>
</dbReference>
<dbReference type="PANTHER" id="PTHR43762">
    <property type="entry name" value="L-GULONOLACTONE OXIDASE"/>
    <property type="match status" value="1"/>
</dbReference>
<reference evidence="5" key="1">
    <citation type="submission" date="2021-02" db="EMBL/GenBank/DDBJ databases">
        <authorList>
            <person name="Nowell W R."/>
        </authorList>
    </citation>
    <scope>NUCLEOTIDE SEQUENCE</scope>
</reference>
<gene>
    <name evidence="4" type="ORF">OVA965_LOCUS33383</name>
    <name evidence="5" type="ORF">TMI583_LOCUS34269</name>
</gene>
<evidence type="ECO:0000313" key="5">
    <source>
        <dbReference type="EMBL" id="CAF4215274.1"/>
    </source>
</evidence>
<dbReference type="PROSITE" id="PS51387">
    <property type="entry name" value="FAD_PCMH"/>
    <property type="match status" value="1"/>
</dbReference>
<dbReference type="InterPro" id="IPR016169">
    <property type="entry name" value="FAD-bd_PCMH_sub2"/>
</dbReference>
<keyword evidence="2" id="KW-0472">Membrane</keyword>
<accession>A0A8S2SCF9</accession>
<dbReference type="Pfam" id="PF04030">
    <property type="entry name" value="ALO"/>
    <property type="match status" value="1"/>
</dbReference>
<keyword evidence="2" id="KW-0812">Transmembrane</keyword>
<evidence type="ECO:0000256" key="1">
    <source>
        <dbReference type="ARBA" id="ARBA00023002"/>
    </source>
</evidence>
<feature type="domain" description="FAD-binding PCMH-type" evidence="3">
    <location>
        <begin position="145"/>
        <end position="316"/>
    </location>
</feature>